<dbReference type="InterPro" id="IPR018060">
    <property type="entry name" value="HTH_AraC"/>
</dbReference>
<organism evidence="5 6">
    <name type="scientific">Sphingomonas crocodyli</name>
    <dbReference type="NCBI Taxonomy" id="1979270"/>
    <lineage>
        <taxon>Bacteria</taxon>
        <taxon>Pseudomonadati</taxon>
        <taxon>Pseudomonadota</taxon>
        <taxon>Alphaproteobacteria</taxon>
        <taxon>Sphingomonadales</taxon>
        <taxon>Sphingomonadaceae</taxon>
        <taxon>Sphingomonas</taxon>
    </lineage>
</organism>
<dbReference type="OrthoDB" id="2559672at2"/>
<dbReference type="RefSeq" id="WP_127743855.1">
    <property type="nucleotide sequence ID" value="NZ_SACN01000001.1"/>
</dbReference>
<feature type="domain" description="HTH araC/xylS-type" evidence="4">
    <location>
        <begin position="194"/>
        <end position="278"/>
    </location>
</feature>
<evidence type="ECO:0000259" key="4">
    <source>
        <dbReference type="PROSITE" id="PS01124"/>
    </source>
</evidence>
<protein>
    <submittedName>
        <fullName evidence="5">AraC family transcriptional regulator</fullName>
    </submittedName>
</protein>
<comment type="caution">
    <text evidence="5">The sequence shown here is derived from an EMBL/GenBank/DDBJ whole genome shotgun (WGS) entry which is preliminary data.</text>
</comment>
<evidence type="ECO:0000313" key="6">
    <source>
        <dbReference type="Proteomes" id="UP000282971"/>
    </source>
</evidence>
<gene>
    <name evidence="5" type="ORF">EOD43_11315</name>
</gene>
<dbReference type="PROSITE" id="PS01124">
    <property type="entry name" value="HTH_ARAC_FAMILY_2"/>
    <property type="match status" value="1"/>
</dbReference>
<accession>A0A437M9U2</accession>
<dbReference type="Gene3D" id="1.10.10.60">
    <property type="entry name" value="Homeodomain-like"/>
    <property type="match status" value="1"/>
</dbReference>
<keyword evidence="1" id="KW-0805">Transcription regulation</keyword>
<dbReference type="InterPro" id="IPR009057">
    <property type="entry name" value="Homeodomain-like_sf"/>
</dbReference>
<evidence type="ECO:0000313" key="5">
    <source>
        <dbReference type="EMBL" id="RVT94397.1"/>
    </source>
</evidence>
<keyword evidence="6" id="KW-1185">Reference proteome</keyword>
<dbReference type="PANTHER" id="PTHR46796">
    <property type="entry name" value="HTH-TYPE TRANSCRIPTIONAL ACTIVATOR RHAS-RELATED"/>
    <property type="match status" value="1"/>
</dbReference>
<dbReference type="SUPFAM" id="SSF46689">
    <property type="entry name" value="Homeodomain-like"/>
    <property type="match status" value="1"/>
</dbReference>
<keyword evidence="2" id="KW-0238">DNA-binding</keyword>
<evidence type="ECO:0000256" key="2">
    <source>
        <dbReference type="ARBA" id="ARBA00023125"/>
    </source>
</evidence>
<dbReference type="Pfam" id="PF12833">
    <property type="entry name" value="HTH_18"/>
    <property type="match status" value="1"/>
</dbReference>
<dbReference type="PANTHER" id="PTHR46796:SF15">
    <property type="entry name" value="BLL1074 PROTEIN"/>
    <property type="match status" value="1"/>
</dbReference>
<evidence type="ECO:0000256" key="3">
    <source>
        <dbReference type="ARBA" id="ARBA00023163"/>
    </source>
</evidence>
<reference evidence="5 6" key="1">
    <citation type="submission" date="2019-01" db="EMBL/GenBank/DDBJ databases">
        <authorList>
            <person name="Chen W.-M."/>
        </authorList>
    </citation>
    <scope>NUCLEOTIDE SEQUENCE [LARGE SCALE GENOMIC DNA]</scope>
    <source>
        <strain evidence="5 6">CCP-7</strain>
    </source>
</reference>
<dbReference type="AlphaFoldDB" id="A0A437M9U2"/>
<evidence type="ECO:0000256" key="1">
    <source>
        <dbReference type="ARBA" id="ARBA00023015"/>
    </source>
</evidence>
<sequence length="289" mass="31101">MSTGRSIRTHVHDDGVNAWRSTALAPAAGLAGHVFGYSDYWERTGGFATRRELPHAEGVMIVNLGAPIAITGGDGAVIRLHAGEAFIAGVHLRPALSHSDGAQAGIHIFLPLVTLRRLLGVPMGELIDRVVRLDDLLGSAARDLCARLLEARDAEGRAALLDAALIRRLAETAPLDLRQHHAIAALRHRPVDDIAAIARDIGWSRKHLADRVRDAVGVGPRCFRRLLRFQALTAMVRTDAGEPDWAGIAHDAGYCDQSHMIREFREFAGMTPGAFVARSLPDGGGLIEG</sequence>
<name>A0A437M9U2_9SPHN</name>
<keyword evidence="3" id="KW-0804">Transcription</keyword>
<dbReference type="GO" id="GO:0003700">
    <property type="term" value="F:DNA-binding transcription factor activity"/>
    <property type="evidence" value="ECO:0007669"/>
    <property type="project" value="InterPro"/>
</dbReference>
<proteinExistence type="predicted"/>
<dbReference type="GO" id="GO:0043565">
    <property type="term" value="F:sequence-specific DNA binding"/>
    <property type="evidence" value="ECO:0007669"/>
    <property type="project" value="InterPro"/>
</dbReference>
<dbReference type="InterPro" id="IPR050204">
    <property type="entry name" value="AraC_XylS_family_regulators"/>
</dbReference>
<dbReference type="Proteomes" id="UP000282971">
    <property type="component" value="Unassembled WGS sequence"/>
</dbReference>
<dbReference type="SMART" id="SM00342">
    <property type="entry name" value="HTH_ARAC"/>
    <property type="match status" value="1"/>
</dbReference>
<dbReference type="EMBL" id="SACN01000001">
    <property type="protein sequence ID" value="RVT94397.1"/>
    <property type="molecule type" value="Genomic_DNA"/>
</dbReference>